<dbReference type="RefSeq" id="WP_098460089.1">
    <property type="nucleotide sequence ID" value="NZ_PDJC01000001.1"/>
</dbReference>
<proteinExistence type="predicted"/>
<gene>
    <name evidence="1" type="ORF">ATK74_1110</name>
</gene>
<organism evidence="1 2">
    <name type="scientific">Propionicimonas paludicola</name>
    <dbReference type="NCBI Taxonomy" id="185243"/>
    <lineage>
        <taxon>Bacteria</taxon>
        <taxon>Bacillati</taxon>
        <taxon>Actinomycetota</taxon>
        <taxon>Actinomycetes</taxon>
        <taxon>Propionibacteriales</taxon>
        <taxon>Nocardioidaceae</taxon>
        <taxon>Propionicimonas</taxon>
    </lineage>
</organism>
<dbReference type="EMBL" id="PDJC01000001">
    <property type="protein sequence ID" value="PFG16563.1"/>
    <property type="molecule type" value="Genomic_DNA"/>
</dbReference>
<evidence type="ECO:0008006" key="3">
    <source>
        <dbReference type="Google" id="ProtNLM"/>
    </source>
</evidence>
<dbReference type="OrthoDB" id="3215033at2"/>
<keyword evidence="2" id="KW-1185">Reference proteome</keyword>
<dbReference type="Pfam" id="PF11248">
    <property type="entry name" value="DUF3046"/>
    <property type="match status" value="1"/>
</dbReference>
<dbReference type="Proteomes" id="UP000226079">
    <property type="component" value="Unassembled WGS sequence"/>
</dbReference>
<accession>A0A2A9CQ85</accession>
<sequence length="64" mass="7064">MREGELRGKLAHHLGATYSLAWADTVVIGQLEHRTVSQALAAGLPCRRIWLAAWAALELPDSER</sequence>
<name>A0A2A9CQ85_9ACTN</name>
<protein>
    <recommendedName>
        <fullName evidence="3">DUF3046 family protein</fullName>
    </recommendedName>
</protein>
<evidence type="ECO:0000313" key="2">
    <source>
        <dbReference type="Proteomes" id="UP000226079"/>
    </source>
</evidence>
<evidence type="ECO:0000313" key="1">
    <source>
        <dbReference type="EMBL" id="PFG16563.1"/>
    </source>
</evidence>
<dbReference type="AlphaFoldDB" id="A0A2A9CQ85"/>
<dbReference type="InterPro" id="IPR021408">
    <property type="entry name" value="DUF3046"/>
</dbReference>
<comment type="caution">
    <text evidence="1">The sequence shown here is derived from an EMBL/GenBank/DDBJ whole genome shotgun (WGS) entry which is preliminary data.</text>
</comment>
<reference evidence="1 2" key="1">
    <citation type="submission" date="2017-10" db="EMBL/GenBank/DDBJ databases">
        <title>Sequencing the genomes of 1000 actinobacteria strains.</title>
        <authorList>
            <person name="Klenk H.-P."/>
        </authorList>
    </citation>
    <scope>NUCLEOTIDE SEQUENCE [LARGE SCALE GENOMIC DNA]</scope>
    <source>
        <strain evidence="1 2">DSM 15597</strain>
    </source>
</reference>